<dbReference type="InterPro" id="IPR051686">
    <property type="entry name" value="Lipoprotein_DolP"/>
</dbReference>
<dbReference type="InterPro" id="IPR007055">
    <property type="entry name" value="BON_dom"/>
</dbReference>
<feature type="domain" description="BON" evidence="3">
    <location>
        <begin position="48"/>
        <end position="115"/>
    </location>
</feature>
<dbReference type="Pfam" id="PF04972">
    <property type="entry name" value="BON"/>
    <property type="match status" value="2"/>
</dbReference>
<evidence type="ECO:0000313" key="5">
    <source>
        <dbReference type="Proteomes" id="UP000319976"/>
    </source>
</evidence>
<feature type="signal peptide" evidence="2">
    <location>
        <begin position="1"/>
        <end position="23"/>
    </location>
</feature>
<feature type="region of interest" description="Disordered" evidence="1">
    <location>
        <begin position="173"/>
        <end position="216"/>
    </location>
</feature>
<reference evidence="4 5" key="1">
    <citation type="submission" date="2019-02" db="EMBL/GenBank/DDBJ databases">
        <title>Deep-cultivation of Planctomycetes and their phenomic and genomic characterization uncovers novel biology.</title>
        <authorList>
            <person name="Wiegand S."/>
            <person name="Jogler M."/>
            <person name="Boedeker C."/>
            <person name="Pinto D."/>
            <person name="Vollmers J."/>
            <person name="Rivas-Marin E."/>
            <person name="Kohn T."/>
            <person name="Peeters S.H."/>
            <person name="Heuer A."/>
            <person name="Rast P."/>
            <person name="Oberbeckmann S."/>
            <person name="Bunk B."/>
            <person name="Jeske O."/>
            <person name="Meyerdierks A."/>
            <person name="Storesund J.E."/>
            <person name="Kallscheuer N."/>
            <person name="Luecker S."/>
            <person name="Lage O.M."/>
            <person name="Pohl T."/>
            <person name="Merkel B.J."/>
            <person name="Hornburger P."/>
            <person name="Mueller R.-W."/>
            <person name="Bruemmer F."/>
            <person name="Labrenz M."/>
            <person name="Spormann A.M."/>
            <person name="Op den Camp H."/>
            <person name="Overmann J."/>
            <person name="Amann R."/>
            <person name="Jetten M.S.M."/>
            <person name="Mascher T."/>
            <person name="Medema M.H."/>
            <person name="Devos D.P."/>
            <person name="Kaster A.-K."/>
            <person name="Ovreas L."/>
            <person name="Rohde M."/>
            <person name="Galperin M.Y."/>
            <person name="Jogler C."/>
        </authorList>
    </citation>
    <scope>NUCLEOTIDE SEQUENCE [LARGE SCALE GENOMIC DNA]</scope>
    <source>
        <strain evidence="4 5">V22</strain>
    </source>
</reference>
<sequence length="455" mass="47439" precursor="true">MRTMNSWIVTLGLAAATPGIAMAGPFGLPNPLDAFRRSSETADATQPSNQEMAEQVAGALRAMHLNGKGIEIEYQNGTVTLLGEVSSAAQQQMAGQVSARIPGVKNVRNLMTVAQGAPAAQTAAAVAPTAPQSANPFVQVAANPDNTAGSVEQAAFAGGTEAPNTGAIQQVAAAKSFSQKRNQRQAPSQSASPRQNPFAGLTSPPPSPTTNAVEQPAPNAERRFVPAAPAPAPEPKQVTQVSGGNQRVAENIAGALKQAGLSSYDIEVRFRDGVCTLNGSILSPAHKAAAHQAASSVSGVQIVQNNLTIAGGPAQQASAPTGNPFTQAGGYQGGPAPMMPAGFQNGPPVPAGPAPSISPAGYGHPGPGISAPVYNNPHVPTSAWPTYAQYPNYAAVSYPQQYSASAWPYIGPFHPYPQVPLGWRSVTLEWDDGAWYLDFNDRTERWWWFLDPKNW</sequence>
<dbReference type="PANTHER" id="PTHR34606:SF15">
    <property type="entry name" value="BON DOMAIN-CONTAINING PROTEIN"/>
    <property type="match status" value="1"/>
</dbReference>
<feature type="compositionally biased region" description="Polar residues" evidence="1">
    <location>
        <begin position="176"/>
        <end position="195"/>
    </location>
</feature>
<evidence type="ECO:0000259" key="3">
    <source>
        <dbReference type="PROSITE" id="PS50914"/>
    </source>
</evidence>
<organism evidence="4 5">
    <name type="scientific">Calycomorphotria hydatis</name>
    <dbReference type="NCBI Taxonomy" id="2528027"/>
    <lineage>
        <taxon>Bacteria</taxon>
        <taxon>Pseudomonadati</taxon>
        <taxon>Planctomycetota</taxon>
        <taxon>Planctomycetia</taxon>
        <taxon>Planctomycetales</taxon>
        <taxon>Planctomycetaceae</taxon>
        <taxon>Calycomorphotria</taxon>
    </lineage>
</organism>
<accession>A0A517TC25</accession>
<gene>
    <name evidence="4" type="ORF">V22_31730</name>
</gene>
<dbReference type="SMART" id="SM00749">
    <property type="entry name" value="BON"/>
    <property type="match status" value="2"/>
</dbReference>
<dbReference type="AlphaFoldDB" id="A0A517TC25"/>
<feature type="chain" id="PRO_5022009691" evidence="2">
    <location>
        <begin position="24"/>
        <end position="455"/>
    </location>
</feature>
<dbReference type="Gene3D" id="3.30.1340.30">
    <property type="match status" value="2"/>
</dbReference>
<evidence type="ECO:0000256" key="2">
    <source>
        <dbReference type="SAM" id="SignalP"/>
    </source>
</evidence>
<keyword evidence="5" id="KW-1185">Reference proteome</keyword>
<dbReference type="PROSITE" id="PS50914">
    <property type="entry name" value="BON"/>
    <property type="match status" value="2"/>
</dbReference>
<feature type="region of interest" description="Disordered" evidence="1">
    <location>
        <begin position="225"/>
        <end position="244"/>
    </location>
</feature>
<proteinExistence type="predicted"/>
<name>A0A517TC25_9PLAN</name>
<dbReference type="KEGG" id="chya:V22_31730"/>
<protein>
    <submittedName>
        <fullName evidence="4">Periplasmic protein</fullName>
    </submittedName>
</protein>
<dbReference type="EMBL" id="CP036316">
    <property type="protein sequence ID" value="QDT65910.1"/>
    <property type="molecule type" value="Genomic_DNA"/>
</dbReference>
<evidence type="ECO:0000313" key="4">
    <source>
        <dbReference type="EMBL" id="QDT65910.1"/>
    </source>
</evidence>
<feature type="domain" description="BON" evidence="3">
    <location>
        <begin position="244"/>
        <end position="311"/>
    </location>
</feature>
<keyword evidence="2" id="KW-0732">Signal</keyword>
<dbReference type="InterPro" id="IPR014004">
    <property type="entry name" value="Transpt-assoc_nodulatn_dom_bac"/>
</dbReference>
<dbReference type="Proteomes" id="UP000319976">
    <property type="component" value="Chromosome"/>
</dbReference>
<dbReference type="PANTHER" id="PTHR34606">
    <property type="entry name" value="BON DOMAIN-CONTAINING PROTEIN"/>
    <property type="match status" value="1"/>
</dbReference>
<evidence type="ECO:0000256" key="1">
    <source>
        <dbReference type="SAM" id="MobiDB-lite"/>
    </source>
</evidence>